<feature type="region of interest" description="Disordered" evidence="1">
    <location>
        <begin position="1"/>
        <end position="37"/>
    </location>
</feature>
<accession>A0A017STL8</accession>
<evidence type="ECO:0000313" key="3">
    <source>
        <dbReference type="Proteomes" id="UP000019678"/>
    </source>
</evidence>
<evidence type="ECO:0000313" key="2">
    <source>
        <dbReference type="EMBL" id="EYF00343.1"/>
    </source>
</evidence>
<dbReference type="AlphaFoldDB" id="A0A017STL8"/>
<feature type="compositionally biased region" description="Polar residues" evidence="1">
    <location>
        <begin position="1"/>
        <end position="24"/>
    </location>
</feature>
<proteinExistence type="predicted"/>
<evidence type="ECO:0000256" key="1">
    <source>
        <dbReference type="SAM" id="MobiDB-lite"/>
    </source>
</evidence>
<reference evidence="2 3" key="1">
    <citation type="submission" date="2013-05" db="EMBL/GenBank/DDBJ databases">
        <title>Genome assembly of Chondromyces apiculatus DSM 436.</title>
        <authorList>
            <person name="Sharma G."/>
            <person name="Khatri I."/>
            <person name="Kaur C."/>
            <person name="Mayilraj S."/>
            <person name="Subramanian S."/>
        </authorList>
    </citation>
    <scope>NUCLEOTIDE SEQUENCE [LARGE SCALE GENOMIC DNA]</scope>
    <source>
        <strain evidence="2 3">DSM 436</strain>
    </source>
</reference>
<organism evidence="2 3">
    <name type="scientific">Chondromyces apiculatus DSM 436</name>
    <dbReference type="NCBI Taxonomy" id="1192034"/>
    <lineage>
        <taxon>Bacteria</taxon>
        <taxon>Pseudomonadati</taxon>
        <taxon>Myxococcota</taxon>
        <taxon>Polyangia</taxon>
        <taxon>Polyangiales</taxon>
        <taxon>Polyangiaceae</taxon>
        <taxon>Chondromyces</taxon>
    </lineage>
</organism>
<sequence length="323" mass="35870">MPSPHQQSGPAAPQQSGPGSQAGSPRSGPGSLTPFPSLITEDHIREELTRLFDAGPEAGLVIRVYGENSLAGSAEAVATFRELFASLRMYDTSPKERGEILVDAPNKSTLASALSVLGREEQQKRILDYILTTFGRRLIDPLAEILDTTPTGTVVSRLRVTRDLMLAHISDLRMTAESQAIISDDLRRLLTDEYLSMLAEHEERVQRPRVAQLAQQILRLIGSTFHRALRRWPDHAESIAASIARRNQGQVPLREIPVLLRSHITSGIEEFLWIETSAEIEGALRHLLAEHKGVMPINTSLTLERSTYREFADACWAIIKENC</sequence>
<dbReference type="Proteomes" id="UP000019678">
    <property type="component" value="Unassembled WGS sequence"/>
</dbReference>
<dbReference type="STRING" id="1192034.CAP_0915"/>
<comment type="caution">
    <text evidence="2">The sequence shown here is derived from an EMBL/GenBank/DDBJ whole genome shotgun (WGS) entry which is preliminary data.</text>
</comment>
<protein>
    <submittedName>
        <fullName evidence="2">Uncharacterized protein</fullName>
    </submittedName>
</protein>
<dbReference type="eggNOG" id="ENOG5032NH9">
    <property type="taxonomic scope" value="Bacteria"/>
</dbReference>
<keyword evidence="3" id="KW-1185">Reference proteome</keyword>
<dbReference type="EMBL" id="ASRX01000115">
    <property type="protein sequence ID" value="EYF00343.1"/>
    <property type="molecule type" value="Genomic_DNA"/>
</dbReference>
<gene>
    <name evidence="2" type="ORF">CAP_0915</name>
</gene>
<name>A0A017STL8_9BACT</name>
<dbReference type="RefSeq" id="WP_231512007.1">
    <property type="nucleotide sequence ID" value="NZ_ASRX01000115.1"/>
</dbReference>